<comment type="caution">
    <text evidence="2">The sequence shown here is derived from an EMBL/GenBank/DDBJ whole genome shotgun (WGS) entry which is preliminary data.</text>
</comment>
<dbReference type="PANTHER" id="PTHR22397:SF2">
    <property type="entry name" value="JUNCTIONAL SARCOPLASMIC RETICULUM PROTEIN 1"/>
    <property type="match status" value="1"/>
</dbReference>
<accession>A0A834FDY3</accession>
<dbReference type="AlphaFoldDB" id="A0A834FDY3"/>
<feature type="compositionally biased region" description="Acidic residues" evidence="1">
    <location>
        <begin position="19"/>
        <end position="28"/>
    </location>
</feature>
<proteinExistence type="predicted"/>
<evidence type="ECO:0000313" key="3">
    <source>
        <dbReference type="Proteomes" id="UP000646548"/>
    </source>
</evidence>
<feature type="region of interest" description="Disordered" evidence="1">
    <location>
        <begin position="180"/>
        <end position="279"/>
    </location>
</feature>
<reference evidence="2" key="1">
    <citation type="journal article" name="BMC Genomics">
        <title>Long-read sequencing and de novo genome assembly of marine medaka (Oryzias melastigma).</title>
        <authorList>
            <person name="Liang P."/>
            <person name="Saqib H.S.A."/>
            <person name="Ni X."/>
            <person name="Shen Y."/>
        </authorList>
    </citation>
    <scope>NUCLEOTIDE SEQUENCE</scope>
    <source>
        <strain evidence="2">Bigg-433</strain>
    </source>
</reference>
<feature type="compositionally biased region" description="Basic and acidic residues" evidence="1">
    <location>
        <begin position="230"/>
        <end position="256"/>
    </location>
</feature>
<dbReference type="Proteomes" id="UP000646548">
    <property type="component" value="Unassembled WGS sequence"/>
</dbReference>
<evidence type="ECO:0000256" key="1">
    <source>
        <dbReference type="SAM" id="MobiDB-lite"/>
    </source>
</evidence>
<evidence type="ECO:0000313" key="2">
    <source>
        <dbReference type="EMBL" id="KAF6727682.1"/>
    </source>
</evidence>
<gene>
    <name evidence="2" type="ORF">FQA47_013982</name>
</gene>
<dbReference type="Pfam" id="PF15312">
    <property type="entry name" value="JSRP"/>
    <property type="match status" value="1"/>
</dbReference>
<dbReference type="EMBL" id="WKFB01000299">
    <property type="protein sequence ID" value="KAF6727682.1"/>
    <property type="molecule type" value="Genomic_DNA"/>
</dbReference>
<protein>
    <submittedName>
        <fullName evidence="2">Uncharacterized protein</fullName>
    </submittedName>
</protein>
<name>A0A834FDY3_ORYME</name>
<dbReference type="PANTHER" id="PTHR22397">
    <property type="entry name" value="JUNCTIONAL SARCOPLASMIC RETICULUM PROTEIN 1"/>
    <property type="match status" value="1"/>
</dbReference>
<feature type="region of interest" description="Disordered" evidence="1">
    <location>
        <begin position="1"/>
        <end position="86"/>
    </location>
</feature>
<dbReference type="InterPro" id="IPR026178">
    <property type="entry name" value="JSRP1"/>
</dbReference>
<feature type="compositionally biased region" description="Polar residues" evidence="1">
    <location>
        <begin position="1"/>
        <end position="11"/>
    </location>
</feature>
<sequence length="279" mass="32462">MSRQVSPSFCQGQRRGMEESYETFEEELGPSRAEPPPQKPVRQIRRPEMYAPRKMREDMMPVSQQMRSEPKTLPKQPSFPSPTSLDKSLSIQSLTQVETPWESVTLNRCLFVAITILVLTSGFQRLSETIRGQKPVDEEEDGLMRRPLQMVNNRGQPLQPEKSLWEVMFWWLPDLDDDDDEDDGIRKGRSKRGAITTKARTHRNRPFPGKKLLKQRDGKLKDRRARKRMNKDFKDEEMVKTADMEVATGERKEETTPNKIKSLAKKKEKKQTNEESNES</sequence>
<organism evidence="2 3">
    <name type="scientific">Oryzias melastigma</name>
    <name type="common">Marine medaka</name>
    <dbReference type="NCBI Taxonomy" id="30732"/>
    <lineage>
        <taxon>Eukaryota</taxon>
        <taxon>Metazoa</taxon>
        <taxon>Chordata</taxon>
        <taxon>Craniata</taxon>
        <taxon>Vertebrata</taxon>
        <taxon>Euteleostomi</taxon>
        <taxon>Actinopterygii</taxon>
        <taxon>Neopterygii</taxon>
        <taxon>Teleostei</taxon>
        <taxon>Neoteleostei</taxon>
        <taxon>Acanthomorphata</taxon>
        <taxon>Ovalentaria</taxon>
        <taxon>Atherinomorphae</taxon>
        <taxon>Beloniformes</taxon>
        <taxon>Adrianichthyidae</taxon>
        <taxon>Oryziinae</taxon>
        <taxon>Oryzias</taxon>
    </lineage>
</organism>